<feature type="region of interest" description="Disordered" evidence="1">
    <location>
        <begin position="469"/>
        <end position="491"/>
    </location>
</feature>
<dbReference type="OrthoDB" id="4760831at2759"/>
<sequence>AMSTAFANGRFFSLNPQIAQIEFNKSIAGCYRDGNKEYDAVGVLLLTWRDDDMKCKEKEVDALEKVFRDEFGYQTEQYQIPPTDSSRSLFTRLNAFLRCYDSPSKLGIIYYGNESPIVDGNDLHLFARRTPHGVPTADLSRTNTTLSDLSIPESPTEVKSVFDNPVRKDARPQQPHIGFMEICEQIKISETDMLLIVDSCFAAGAFTDLPFGGRKCELFCSIAEKDWARAPGQEGSFTKILTNSLVEMVRESPLGFSTPDLYRRIYRQQHAAHKPYHFNQSRRDYGKIWLRPCQQQDDSSTKLESNDDSVDSKYSIDVRFHLTKSLDMVELNKVVKALQWIPFVQRVKMQSMHSPVDELNEFIRALHMANRLRPLLARIRRRREVRLAQQLYASSSPSSPIENTTGEQFLGKKPRNVDLFDWSGAKAVTPGDERMSPGEYFDLKIPPPKLYDLHVPATKADEVPHSFSREAQTDAPVEPRGNTLQGTAKPRPSQRILDGLLFFTLGVLAPTVVGWVTQGCAAPSAAA</sequence>
<evidence type="ECO:0000313" key="2">
    <source>
        <dbReference type="EMBL" id="KAF2685665.1"/>
    </source>
</evidence>
<keyword evidence="3" id="KW-1185">Reference proteome</keyword>
<feature type="non-terminal residue" evidence="2">
    <location>
        <position position="1"/>
    </location>
</feature>
<evidence type="ECO:0000313" key="3">
    <source>
        <dbReference type="Proteomes" id="UP000799291"/>
    </source>
</evidence>
<gene>
    <name evidence="2" type="ORF">K458DRAFT_300405</name>
</gene>
<organism evidence="2 3">
    <name type="scientific">Lentithecium fluviatile CBS 122367</name>
    <dbReference type="NCBI Taxonomy" id="1168545"/>
    <lineage>
        <taxon>Eukaryota</taxon>
        <taxon>Fungi</taxon>
        <taxon>Dikarya</taxon>
        <taxon>Ascomycota</taxon>
        <taxon>Pezizomycotina</taxon>
        <taxon>Dothideomycetes</taxon>
        <taxon>Pleosporomycetidae</taxon>
        <taxon>Pleosporales</taxon>
        <taxon>Massarineae</taxon>
        <taxon>Lentitheciaceae</taxon>
        <taxon>Lentithecium</taxon>
    </lineage>
</organism>
<evidence type="ECO:0000256" key="1">
    <source>
        <dbReference type="SAM" id="MobiDB-lite"/>
    </source>
</evidence>
<proteinExistence type="predicted"/>
<name>A0A6G1J600_9PLEO</name>
<dbReference type="AlphaFoldDB" id="A0A6G1J600"/>
<reference evidence="2" key="1">
    <citation type="journal article" date="2020" name="Stud. Mycol.">
        <title>101 Dothideomycetes genomes: a test case for predicting lifestyles and emergence of pathogens.</title>
        <authorList>
            <person name="Haridas S."/>
            <person name="Albert R."/>
            <person name="Binder M."/>
            <person name="Bloem J."/>
            <person name="Labutti K."/>
            <person name="Salamov A."/>
            <person name="Andreopoulos B."/>
            <person name="Baker S."/>
            <person name="Barry K."/>
            <person name="Bills G."/>
            <person name="Bluhm B."/>
            <person name="Cannon C."/>
            <person name="Castanera R."/>
            <person name="Culley D."/>
            <person name="Daum C."/>
            <person name="Ezra D."/>
            <person name="Gonzalez J."/>
            <person name="Henrissat B."/>
            <person name="Kuo A."/>
            <person name="Liang C."/>
            <person name="Lipzen A."/>
            <person name="Lutzoni F."/>
            <person name="Magnuson J."/>
            <person name="Mondo S."/>
            <person name="Nolan M."/>
            <person name="Ohm R."/>
            <person name="Pangilinan J."/>
            <person name="Park H.-J."/>
            <person name="Ramirez L."/>
            <person name="Alfaro M."/>
            <person name="Sun H."/>
            <person name="Tritt A."/>
            <person name="Yoshinaga Y."/>
            <person name="Zwiers L.-H."/>
            <person name="Turgeon B."/>
            <person name="Goodwin S."/>
            <person name="Spatafora J."/>
            <person name="Crous P."/>
            <person name="Grigoriev I."/>
        </authorList>
    </citation>
    <scope>NUCLEOTIDE SEQUENCE</scope>
    <source>
        <strain evidence="2">CBS 122367</strain>
    </source>
</reference>
<dbReference type="Proteomes" id="UP000799291">
    <property type="component" value="Unassembled WGS sequence"/>
</dbReference>
<dbReference type="EMBL" id="MU005578">
    <property type="protein sequence ID" value="KAF2685665.1"/>
    <property type="molecule type" value="Genomic_DNA"/>
</dbReference>
<protein>
    <submittedName>
        <fullName evidence="2">Uncharacterized protein</fullName>
    </submittedName>
</protein>
<accession>A0A6G1J600</accession>